<dbReference type="PANTHER" id="PTHR45969">
    <property type="entry name" value="RING ZINC FINGER PROTEIN-RELATED"/>
    <property type="match status" value="1"/>
</dbReference>
<sequence length="161" mass="18286">MGFPFQSFRFPYNYTVPINGSFQDFLLAQLKQILLSHHDHDEDQDRSPSSSLVPAPVHYLAKSIKKQLLVLKYGCLLQKENTAGNCCKLSEGQEEDSAVICIICMNSLEASHEVRELYNCTHIFHSDCIDLWIGKGQVNCPLCRSKLLPNDQRNLLEGEDE</sequence>
<protein>
    <submittedName>
        <fullName evidence="6">RING finger protein</fullName>
    </submittedName>
</protein>
<gene>
    <name evidence="6" type="ORF">O6P43_014922</name>
</gene>
<dbReference type="PROSITE" id="PS50089">
    <property type="entry name" value="ZF_RING_2"/>
    <property type="match status" value="1"/>
</dbReference>
<keyword evidence="7" id="KW-1185">Reference proteome</keyword>
<dbReference type="GO" id="GO:0008270">
    <property type="term" value="F:zinc ion binding"/>
    <property type="evidence" value="ECO:0007669"/>
    <property type="project" value="UniProtKB-KW"/>
</dbReference>
<accession>A0AAD7LVX2</accession>
<dbReference type="Pfam" id="PF13639">
    <property type="entry name" value="zf-RING_2"/>
    <property type="match status" value="1"/>
</dbReference>
<reference evidence="6" key="1">
    <citation type="journal article" date="2023" name="Science">
        <title>Elucidation of the pathway for biosynthesis of saponin adjuvants from the soapbark tree.</title>
        <authorList>
            <person name="Reed J."/>
            <person name="Orme A."/>
            <person name="El-Demerdash A."/>
            <person name="Owen C."/>
            <person name="Martin L.B.B."/>
            <person name="Misra R.C."/>
            <person name="Kikuchi S."/>
            <person name="Rejzek M."/>
            <person name="Martin A.C."/>
            <person name="Harkess A."/>
            <person name="Leebens-Mack J."/>
            <person name="Louveau T."/>
            <person name="Stephenson M.J."/>
            <person name="Osbourn A."/>
        </authorList>
    </citation>
    <scope>NUCLEOTIDE SEQUENCE</scope>
    <source>
        <strain evidence="6">S10</strain>
    </source>
</reference>
<dbReference type="GO" id="GO:0061630">
    <property type="term" value="F:ubiquitin protein ligase activity"/>
    <property type="evidence" value="ECO:0007669"/>
    <property type="project" value="TreeGrafter"/>
</dbReference>
<comment type="caution">
    <text evidence="6">The sequence shown here is derived from an EMBL/GenBank/DDBJ whole genome shotgun (WGS) entry which is preliminary data.</text>
</comment>
<dbReference type="InterPro" id="IPR001841">
    <property type="entry name" value="Znf_RING"/>
</dbReference>
<dbReference type="Proteomes" id="UP001163823">
    <property type="component" value="Chromosome 6"/>
</dbReference>
<dbReference type="Gene3D" id="3.30.40.10">
    <property type="entry name" value="Zinc/RING finger domain, C3HC4 (zinc finger)"/>
    <property type="match status" value="1"/>
</dbReference>
<dbReference type="KEGG" id="qsa:O6P43_014922"/>
<dbReference type="SMART" id="SM00184">
    <property type="entry name" value="RING"/>
    <property type="match status" value="1"/>
</dbReference>
<dbReference type="InterPro" id="IPR013083">
    <property type="entry name" value="Znf_RING/FYVE/PHD"/>
</dbReference>
<keyword evidence="3" id="KW-0862">Zinc</keyword>
<evidence type="ECO:0000256" key="4">
    <source>
        <dbReference type="PROSITE-ProRule" id="PRU00175"/>
    </source>
</evidence>
<dbReference type="GO" id="GO:0016567">
    <property type="term" value="P:protein ubiquitination"/>
    <property type="evidence" value="ECO:0007669"/>
    <property type="project" value="TreeGrafter"/>
</dbReference>
<dbReference type="SUPFAM" id="SSF57850">
    <property type="entry name" value="RING/U-box"/>
    <property type="match status" value="1"/>
</dbReference>
<name>A0AAD7LVX2_QUISA</name>
<evidence type="ECO:0000313" key="6">
    <source>
        <dbReference type="EMBL" id="KAJ7965242.1"/>
    </source>
</evidence>
<evidence type="ECO:0000256" key="3">
    <source>
        <dbReference type="ARBA" id="ARBA00022833"/>
    </source>
</evidence>
<dbReference type="PANTHER" id="PTHR45969:SF81">
    <property type="entry name" value="OS08G0157400 PROTEIN"/>
    <property type="match status" value="1"/>
</dbReference>
<feature type="domain" description="RING-type" evidence="5">
    <location>
        <begin position="101"/>
        <end position="144"/>
    </location>
</feature>
<evidence type="ECO:0000256" key="2">
    <source>
        <dbReference type="ARBA" id="ARBA00022771"/>
    </source>
</evidence>
<proteinExistence type="predicted"/>
<keyword evidence="2 4" id="KW-0863">Zinc-finger</keyword>
<evidence type="ECO:0000313" key="7">
    <source>
        <dbReference type="Proteomes" id="UP001163823"/>
    </source>
</evidence>
<organism evidence="6 7">
    <name type="scientific">Quillaja saponaria</name>
    <name type="common">Soap bark tree</name>
    <dbReference type="NCBI Taxonomy" id="32244"/>
    <lineage>
        <taxon>Eukaryota</taxon>
        <taxon>Viridiplantae</taxon>
        <taxon>Streptophyta</taxon>
        <taxon>Embryophyta</taxon>
        <taxon>Tracheophyta</taxon>
        <taxon>Spermatophyta</taxon>
        <taxon>Magnoliopsida</taxon>
        <taxon>eudicotyledons</taxon>
        <taxon>Gunneridae</taxon>
        <taxon>Pentapetalae</taxon>
        <taxon>rosids</taxon>
        <taxon>fabids</taxon>
        <taxon>Fabales</taxon>
        <taxon>Quillajaceae</taxon>
        <taxon>Quillaja</taxon>
    </lineage>
</organism>
<dbReference type="EMBL" id="JARAOO010000006">
    <property type="protein sequence ID" value="KAJ7965242.1"/>
    <property type="molecule type" value="Genomic_DNA"/>
</dbReference>
<dbReference type="AlphaFoldDB" id="A0AAD7LVX2"/>
<evidence type="ECO:0000259" key="5">
    <source>
        <dbReference type="PROSITE" id="PS50089"/>
    </source>
</evidence>
<keyword evidence="1" id="KW-0479">Metal-binding</keyword>
<evidence type="ECO:0000256" key="1">
    <source>
        <dbReference type="ARBA" id="ARBA00022723"/>
    </source>
</evidence>